<evidence type="ECO:0000256" key="8">
    <source>
        <dbReference type="ARBA" id="ARBA00023277"/>
    </source>
</evidence>
<dbReference type="EC" id="4.2.2.23" evidence="11"/>
<dbReference type="OrthoDB" id="114708at2759"/>
<dbReference type="CDD" id="cd10320">
    <property type="entry name" value="RGL4_N"/>
    <property type="match status" value="1"/>
</dbReference>
<sequence>MLLLVFLVPIFAFTSDVLAAFGVSNVNGNYVIDAGSPEELLVTVNGQSCDIQSILFLGNELQSSTKGSHIASGLGTATVTAETLQGSSNYVKVTCETPSLTHFIVVREGESKLYLSTYVTEEPSVGELRFIARLDSRLLPYEYPFGECSTTADSDGTVEGSDVFVVDGETRSKFYSSERFIDDHVHCVHSDSLYACMLLPQKESSSGGPFFRDINSNNGGEMTALYFYMNSGHDQTEAYRMGLHGPYVLQLSTDVPSFDDQDVSWYEEVGVTGFVPDSERGQVTGRASGIPDGFETVLHWKNDEAQYWTYASPDGTFTSPLMKPGQYDMVLYQTEFAAATSSVRVAAAATTTADLASGIAPRDTVWQVGAWDGQPTRFGNAGRQLRMHPSDARMAPWAPATYAVGASALDAVPMALFADLTSPLTVSFSLPADLGPATLRVGTTLSYAGARPSVRVNDWQGEDPPAAQKLDSRGVTRGAYRGFGEVYDFDVPSGVLVAGQNTVSISALSGSSGSGFLSPNVVLDAIELFQ</sequence>
<dbReference type="GO" id="GO:0045490">
    <property type="term" value="P:pectin catabolic process"/>
    <property type="evidence" value="ECO:0007669"/>
    <property type="project" value="TreeGrafter"/>
</dbReference>
<dbReference type="InterPro" id="IPR013784">
    <property type="entry name" value="Carb-bd-like_fold"/>
</dbReference>
<dbReference type="GO" id="GO:0005576">
    <property type="term" value="C:extracellular region"/>
    <property type="evidence" value="ECO:0007669"/>
    <property type="project" value="UniProtKB-SubCell"/>
</dbReference>
<dbReference type="Proteomes" id="UP000799766">
    <property type="component" value="Unassembled WGS sequence"/>
</dbReference>
<dbReference type="SUPFAM" id="SSF49785">
    <property type="entry name" value="Galactose-binding domain-like"/>
    <property type="match status" value="1"/>
</dbReference>
<comment type="subcellular location">
    <subcellularLocation>
        <location evidence="2 11">Secreted</location>
    </subcellularLocation>
</comment>
<keyword evidence="9 11" id="KW-0961">Cell wall biogenesis/degradation</keyword>
<comment type="similarity">
    <text evidence="3 11">Belongs to the polysaccharide lyase 4 family.</text>
</comment>
<evidence type="ECO:0000256" key="2">
    <source>
        <dbReference type="ARBA" id="ARBA00004613"/>
    </source>
</evidence>
<dbReference type="PANTHER" id="PTHR36574">
    <property type="entry name" value="RHAMNOGALACTURONATE LYASE-RELATED"/>
    <property type="match status" value="1"/>
</dbReference>
<protein>
    <recommendedName>
        <fullName evidence="11">Rhamnogalacturonate lyase</fullName>
        <ecNumber evidence="11">4.2.2.23</ecNumber>
    </recommendedName>
</protein>
<dbReference type="EMBL" id="MU001671">
    <property type="protein sequence ID" value="KAF2461299.1"/>
    <property type="molecule type" value="Genomic_DNA"/>
</dbReference>
<keyword evidence="5 11" id="KW-0732">Signal</keyword>
<keyword evidence="8 11" id="KW-0119">Carbohydrate metabolism</keyword>
<reference evidence="16" key="1">
    <citation type="journal article" date="2020" name="Stud. Mycol.">
        <title>101 Dothideomycetes genomes: a test case for predicting lifestyles and emergence of pathogens.</title>
        <authorList>
            <person name="Haridas S."/>
            <person name="Albert R."/>
            <person name="Binder M."/>
            <person name="Bloem J."/>
            <person name="Labutti K."/>
            <person name="Salamov A."/>
            <person name="Andreopoulos B."/>
            <person name="Baker S."/>
            <person name="Barry K."/>
            <person name="Bills G."/>
            <person name="Bluhm B."/>
            <person name="Cannon C."/>
            <person name="Castanera R."/>
            <person name="Culley D."/>
            <person name="Daum C."/>
            <person name="Ezra D."/>
            <person name="Gonzalez J."/>
            <person name="Henrissat B."/>
            <person name="Kuo A."/>
            <person name="Liang C."/>
            <person name="Lipzen A."/>
            <person name="Lutzoni F."/>
            <person name="Magnuson J."/>
            <person name="Mondo S."/>
            <person name="Nolan M."/>
            <person name="Ohm R."/>
            <person name="Pangilinan J."/>
            <person name="Park H.-J."/>
            <person name="Ramirez L."/>
            <person name="Alfaro M."/>
            <person name="Sun H."/>
            <person name="Tritt A."/>
            <person name="Yoshinaga Y."/>
            <person name="Zwiers L.-H."/>
            <person name="Turgeon B."/>
            <person name="Goodwin S."/>
            <person name="Spatafora J."/>
            <person name="Crous P."/>
            <person name="Grigoriev I."/>
        </authorList>
    </citation>
    <scope>NUCLEOTIDE SEQUENCE</scope>
    <source>
        <strain evidence="16">ATCC 16933</strain>
    </source>
</reference>
<dbReference type="InterPro" id="IPR029413">
    <property type="entry name" value="RG-lyase_II"/>
</dbReference>
<name>A0A6A6PBS0_9PEZI</name>
<dbReference type="InterPro" id="IPR015364">
    <property type="entry name" value="RhgB_N"/>
</dbReference>
<dbReference type="Gene3D" id="2.70.98.10">
    <property type="match status" value="1"/>
</dbReference>
<dbReference type="InterPro" id="IPR016590">
    <property type="entry name" value="Rhamnogalacturonase_B"/>
</dbReference>
<evidence type="ECO:0000256" key="3">
    <source>
        <dbReference type="ARBA" id="ARBA00010418"/>
    </source>
</evidence>
<dbReference type="Gene3D" id="2.60.40.1120">
    <property type="entry name" value="Carboxypeptidase-like, regulatory domain"/>
    <property type="match status" value="1"/>
</dbReference>
<keyword evidence="10 11" id="KW-0624">Polysaccharide degradation</keyword>
<dbReference type="InterPro" id="IPR029411">
    <property type="entry name" value="RG-lyase_III"/>
</dbReference>
<evidence type="ECO:0000259" key="13">
    <source>
        <dbReference type="Pfam" id="PF09284"/>
    </source>
</evidence>
<dbReference type="InterPro" id="IPR014718">
    <property type="entry name" value="GH-type_carb-bd"/>
</dbReference>
<keyword evidence="6 12" id="KW-1015">Disulfide bond</keyword>
<feature type="signal peptide" evidence="11">
    <location>
        <begin position="1"/>
        <end position="19"/>
    </location>
</feature>
<dbReference type="PIRSF" id="PIRSF011794">
    <property type="entry name" value="Rhamnogalacturonase_B"/>
    <property type="match status" value="1"/>
</dbReference>
<organism evidence="16 17">
    <name type="scientific">Lineolata rhizophorae</name>
    <dbReference type="NCBI Taxonomy" id="578093"/>
    <lineage>
        <taxon>Eukaryota</taxon>
        <taxon>Fungi</taxon>
        <taxon>Dikarya</taxon>
        <taxon>Ascomycota</taxon>
        <taxon>Pezizomycotina</taxon>
        <taxon>Dothideomycetes</taxon>
        <taxon>Dothideomycetes incertae sedis</taxon>
        <taxon>Lineolatales</taxon>
        <taxon>Lineolataceae</taxon>
        <taxon>Lineolata</taxon>
    </lineage>
</organism>
<evidence type="ECO:0000259" key="14">
    <source>
        <dbReference type="Pfam" id="PF14683"/>
    </source>
</evidence>
<dbReference type="CDD" id="cd10317">
    <property type="entry name" value="RGL4_C"/>
    <property type="match status" value="1"/>
</dbReference>
<dbReference type="InterPro" id="IPR008979">
    <property type="entry name" value="Galactose-bd-like_sf"/>
</dbReference>
<feature type="domain" description="Rhamnogalacturonan lyase" evidence="14">
    <location>
        <begin position="364"/>
        <end position="528"/>
    </location>
</feature>
<evidence type="ECO:0000256" key="9">
    <source>
        <dbReference type="ARBA" id="ARBA00023316"/>
    </source>
</evidence>
<dbReference type="Gene3D" id="2.60.120.260">
    <property type="entry name" value="Galactose-binding domain-like"/>
    <property type="match status" value="1"/>
</dbReference>
<gene>
    <name evidence="16" type="ORF">BDY21DRAFT_397549</name>
</gene>
<dbReference type="SUPFAM" id="SSF49452">
    <property type="entry name" value="Starch-binding domain-like"/>
    <property type="match status" value="1"/>
</dbReference>
<dbReference type="GO" id="GO:0071555">
    <property type="term" value="P:cell wall organization"/>
    <property type="evidence" value="ECO:0007669"/>
    <property type="project" value="UniProtKB-UniRule"/>
</dbReference>
<dbReference type="Pfam" id="PF09284">
    <property type="entry name" value="RhgB_N"/>
    <property type="match status" value="1"/>
</dbReference>
<dbReference type="GO" id="GO:0030246">
    <property type="term" value="F:carbohydrate binding"/>
    <property type="evidence" value="ECO:0007669"/>
    <property type="project" value="UniProtKB-UniRule"/>
</dbReference>
<evidence type="ECO:0000256" key="1">
    <source>
        <dbReference type="ARBA" id="ARBA00001324"/>
    </source>
</evidence>
<evidence type="ECO:0000313" key="16">
    <source>
        <dbReference type="EMBL" id="KAF2461299.1"/>
    </source>
</evidence>
<dbReference type="GO" id="GO:0102210">
    <property type="term" value="F:rhamnogalacturonan endolyase activity"/>
    <property type="evidence" value="ECO:0007669"/>
    <property type="project" value="UniProtKB-UniRule"/>
</dbReference>
<feature type="disulfide bond" evidence="12">
    <location>
        <begin position="49"/>
        <end position="95"/>
    </location>
</feature>
<dbReference type="SUPFAM" id="SSF74650">
    <property type="entry name" value="Galactose mutarotase-like"/>
    <property type="match status" value="1"/>
</dbReference>
<evidence type="ECO:0000256" key="5">
    <source>
        <dbReference type="ARBA" id="ARBA00022729"/>
    </source>
</evidence>
<dbReference type="InterPro" id="IPR011013">
    <property type="entry name" value="Gal_mutarotase_sf_dom"/>
</dbReference>
<keyword evidence="4 11" id="KW-0964">Secreted</keyword>
<proteinExistence type="inferred from homology"/>
<dbReference type="Pfam" id="PF14683">
    <property type="entry name" value="CBM-like"/>
    <property type="match status" value="1"/>
</dbReference>
<feature type="domain" description="Rhamnogalacturonan lyase" evidence="15">
    <location>
        <begin position="280"/>
        <end position="352"/>
    </location>
</feature>
<evidence type="ECO:0000256" key="12">
    <source>
        <dbReference type="PIRSR" id="PIRSR011794-1"/>
    </source>
</evidence>
<feature type="chain" id="PRO_5025721343" description="Rhamnogalacturonate lyase" evidence="11">
    <location>
        <begin position="20"/>
        <end position="530"/>
    </location>
</feature>
<accession>A0A6A6PBS0</accession>
<feature type="disulfide bond" evidence="12">
    <location>
        <begin position="187"/>
        <end position="196"/>
    </location>
</feature>
<keyword evidence="17" id="KW-1185">Reference proteome</keyword>
<evidence type="ECO:0000313" key="17">
    <source>
        <dbReference type="Proteomes" id="UP000799766"/>
    </source>
</evidence>
<dbReference type="Pfam" id="PF14686">
    <property type="entry name" value="fn3_3"/>
    <property type="match status" value="1"/>
</dbReference>
<dbReference type="AlphaFoldDB" id="A0A6A6PBS0"/>
<evidence type="ECO:0000259" key="15">
    <source>
        <dbReference type="Pfam" id="PF14686"/>
    </source>
</evidence>
<evidence type="ECO:0000256" key="10">
    <source>
        <dbReference type="ARBA" id="ARBA00023326"/>
    </source>
</evidence>
<evidence type="ECO:0000256" key="7">
    <source>
        <dbReference type="ARBA" id="ARBA00023239"/>
    </source>
</evidence>
<evidence type="ECO:0000256" key="11">
    <source>
        <dbReference type="PIRNR" id="PIRNR011794"/>
    </source>
</evidence>
<feature type="domain" description="Rhamnogalacturonase B N-terminal" evidence="13">
    <location>
        <begin position="21"/>
        <end position="273"/>
    </location>
</feature>
<keyword evidence="7 11" id="KW-0456">Lyase</keyword>
<comment type="catalytic activity">
    <reaction evidence="1 11">
        <text>Endotype eliminative cleavage of L-alpha-rhamnopyranosyl-(1-&gt;4)-alpha-D-galactopyranosyluronic acid bonds of rhamnogalacturonan I domains in ramified hairy regions of pectin leaving L-rhamnopyranose at the reducing end and 4-deoxy-4,5-unsaturated D-galactopyranosyluronic acid at the non-reducing end.</text>
        <dbReference type="EC" id="4.2.2.23"/>
    </reaction>
</comment>
<dbReference type="PANTHER" id="PTHR36574:SF1">
    <property type="entry name" value="RHAMNOGALACTURONATE LYASE-RELATED"/>
    <property type="match status" value="1"/>
</dbReference>
<evidence type="ECO:0000256" key="6">
    <source>
        <dbReference type="ARBA" id="ARBA00023157"/>
    </source>
</evidence>
<evidence type="ECO:0000256" key="4">
    <source>
        <dbReference type="ARBA" id="ARBA00022525"/>
    </source>
</evidence>